<keyword evidence="2" id="KW-1185">Reference proteome</keyword>
<dbReference type="PRINTS" id="PR00033">
    <property type="entry name" value="HTHASNC"/>
</dbReference>
<name>A0A160IR37_9BACL</name>
<dbReference type="InterPro" id="IPR019888">
    <property type="entry name" value="Tscrpt_reg_AsnC-like"/>
</dbReference>
<accession>A0A160IR37</accession>
<dbReference type="InterPro" id="IPR036388">
    <property type="entry name" value="WH-like_DNA-bd_sf"/>
</dbReference>
<dbReference type="RefSeq" id="WP_066398772.1">
    <property type="nucleotide sequence ID" value="NZ_CP015378.1"/>
</dbReference>
<organism evidence="1 2">
    <name type="scientific">Fictibacillus phosphorivorans</name>
    <dbReference type="NCBI Taxonomy" id="1221500"/>
    <lineage>
        <taxon>Bacteria</taxon>
        <taxon>Bacillati</taxon>
        <taxon>Bacillota</taxon>
        <taxon>Bacilli</taxon>
        <taxon>Bacillales</taxon>
        <taxon>Fictibacillaceae</taxon>
        <taxon>Fictibacillus</taxon>
    </lineage>
</organism>
<evidence type="ECO:0000313" key="2">
    <source>
        <dbReference type="Proteomes" id="UP000076623"/>
    </source>
</evidence>
<dbReference type="Pfam" id="PF13404">
    <property type="entry name" value="HTH_AsnC-type"/>
    <property type="match status" value="1"/>
</dbReference>
<sequence length="149" mass="16766">MKIDDTDRKILELLTQDGRMSYAEIGKELSLSRVSVRERVNQMKKAGVIEKFSVVIDSEAAGKTVSAFFEVDCEPAYLVKVAEKLVNNPSVASCYQMTGPSTLHMHVLVEDFPSLEKFINNELYGIKGISRVESHILLRRFKSRSGLKL</sequence>
<dbReference type="InterPro" id="IPR011991">
    <property type="entry name" value="ArsR-like_HTH"/>
</dbReference>
<dbReference type="STRING" id="1221500.ABE65_019705"/>
<dbReference type="PANTHER" id="PTHR30154">
    <property type="entry name" value="LEUCINE-RESPONSIVE REGULATORY PROTEIN"/>
    <property type="match status" value="1"/>
</dbReference>
<dbReference type="GO" id="GO:0005829">
    <property type="term" value="C:cytosol"/>
    <property type="evidence" value="ECO:0007669"/>
    <property type="project" value="TreeGrafter"/>
</dbReference>
<dbReference type="SUPFAM" id="SSF54909">
    <property type="entry name" value="Dimeric alpha+beta barrel"/>
    <property type="match status" value="1"/>
</dbReference>
<dbReference type="Gene3D" id="1.10.10.10">
    <property type="entry name" value="Winged helix-like DNA-binding domain superfamily/Winged helix DNA-binding domain"/>
    <property type="match status" value="1"/>
</dbReference>
<dbReference type="Proteomes" id="UP000076623">
    <property type="component" value="Chromosome"/>
</dbReference>
<reference evidence="1 2" key="1">
    <citation type="submission" date="2016-04" db="EMBL/GenBank/DDBJ databases">
        <title>Complete genome sequence of Fictibacillus phosphorivorans G25-29, a strain toxic to nematodes.</title>
        <authorList>
            <person name="Zheng Z."/>
        </authorList>
    </citation>
    <scope>NUCLEOTIDE SEQUENCE [LARGE SCALE GENOMIC DNA]</scope>
    <source>
        <strain evidence="1 2">G25-29</strain>
    </source>
</reference>
<dbReference type="AlphaFoldDB" id="A0A160IR37"/>
<dbReference type="CDD" id="cd00090">
    <property type="entry name" value="HTH_ARSR"/>
    <property type="match status" value="1"/>
</dbReference>
<dbReference type="InterPro" id="IPR019887">
    <property type="entry name" value="Tscrpt_reg_AsnC/Lrp_C"/>
</dbReference>
<dbReference type="InterPro" id="IPR036390">
    <property type="entry name" value="WH_DNA-bd_sf"/>
</dbReference>
<dbReference type="Gene3D" id="3.30.70.920">
    <property type="match status" value="1"/>
</dbReference>
<dbReference type="PANTHER" id="PTHR30154:SF34">
    <property type="entry name" value="TRANSCRIPTIONAL REGULATOR AZLB"/>
    <property type="match status" value="1"/>
</dbReference>
<dbReference type="SMART" id="SM00344">
    <property type="entry name" value="HTH_ASNC"/>
    <property type="match status" value="1"/>
</dbReference>
<dbReference type="Pfam" id="PF01037">
    <property type="entry name" value="AsnC_trans_reg"/>
    <property type="match status" value="1"/>
</dbReference>
<protein>
    <submittedName>
        <fullName evidence="1">AsnC family transcriptional regulator</fullName>
    </submittedName>
</protein>
<dbReference type="GO" id="GO:0043565">
    <property type="term" value="F:sequence-specific DNA binding"/>
    <property type="evidence" value="ECO:0007669"/>
    <property type="project" value="InterPro"/>
</dbReference>
<dbReference type="SUPFAM" id="SSF46785">
    <property type="entry name" value="Winged helix' DNA-binding domain"/>
    <property type="match status" value="1"/>
</dbReference>
<evidence type="ECO:0000313" key="1">
    <source>
        <dbReference type="EMBL" id="ANC78904.1"/>
    </source>
</evidence>
<dbReference type="PROSITE" id="PS50956">
    <property type="entry name" value="HTH_ASNC_2"/>
    <property type="match status" value="1"/>
</dbReference>
<proteinExistence type="predicted"/>
<dbReference type="InterPro" id="IPR011008">
    <property type="entry name" value="Dimeric_a/b-barrel"/>
</dbReference>
<dbReference type="OrthoDB" id="529868at2"/>
<dbReference type="GO" id="GO:0043200">
    <property type="term" value="P:response to amino acid"/>
    <property type="evidence" value="ECO:0007669"/>
    <property type="project" value="TreeGrafter"/>
</dbReference>
<gene>
    <name evidence="1" type="ORF">ABE65_019705</name>
</gene>
<dbReference type="InterPro" id="IPR000485">
    <property type="entry name" value="AsnC-type_HTH_dom"/>
</dbReference>
<dbReference type="KEGG" id="fpn:ABE65_019705"/>
<dbReference type="EMBL" id="CP015378">
    <property type="protein sequence ID" value="ANC78904.1"/>
    <property type="molecule type" value="Genomic_DNA"/>
</dbReference>